<dbReference type="InterPro" id="IPR013641">
    <property type="entry name" value="KTI12/PSTK"/>
</dbReference>
<evidence type="ECO:0000256" key="4">
    <source>
        <dbReference type="ARBA" id="ARBA00026170"/>
    </source>
</evidence>
<keyword evidence="6" id="KW-1185">Reference proteome</keyword>
<evidence type="ECO:0000256" key="3">
    <source>
        <dbReference type="ARBA" id="ARBA00025768"/>
    </source>
</evidence>
<dbReference type="EnsemblMetazoa" id="GBRI038271-RA">
    <property type="protein sequence ID" value="GBRI038271-PA"/>
    <property type="gene ID" value="GBRI038271"/>
</dbReference>
<keyword evidence="1" id="KW-0547">Nucleotide-binding</keyword>
<dbReference type="Gene3D" id="3.40.50.300">
    <property type="entry name" value="P-loop containing nucleotide triphosphate hydrolases"/>
    <property type="match status" value="1"/>
</dbReference>
<dbReference type="STRING" id="37001.A0A1A9WZB6"/>
<comment type="similarity">
    <text evidence="3">Belongs to the KTI12 family.</text>
</comment>
<protein>
    <recommendedName>
        <fullName evidence="4">Protein KTI12 homolog</fullName>
    </recommendedName>
</protein>
<dbReference type="SUPFAM" id="SSF52540">
    <property type="entry name" value="P-loop containing nucleoside triphosphate hydrolases"/>
    <property type="match status" value="1"/>
</dbReference>
<dbReference type="InterPro" id="IPR027417">
    <property type="entry name" value="P-loop_NTPase"/>
</dbReference>
<proteinExistence type="inferred from homology"/>
<name>A0A1A9WZB6_9MUSC</name>
<evidence type="ECO:0000313" key="5">
    <source>
        <dbReference type="EnsemblMetazoa" id="GBRI038271-PA"/>
    </source>
</evidence>
<dbReference type="VEuPathDB" id="VectorBase:GBRI038271"/>
<dbReference type="Pfam" id="PF08433">
    <property type="entry name" value="KTI12"/>
    <property type="match status" value="1"/>
</dbReference>
<dbReference type="PANTHER" id="PTHR12435">
    <property type="match status" value="1"/>
</dbReference>
<dbReference type="AlphaFoldDB" id="A0A1A9WZB6"/>
<evidence type="ECO:0000256" key="1">
    <source>
        <dbReference type="ARBA" id="ARBA00022741"/>
    </source>
</evidence>
<evidence type="ECO:0000256" key="2">
    <source>
        <dbReference type="ARBA" id="ARBA00022840"/>
    </source>
</evidence>
<reference evidence="6" key="1">
    <citation type="submission" date="2014-03" db="EMBL/GenBank/DDBJ databases">
        <authorList>
            <person name="Aksoy S."/>
            <person name="Warren W."/>
            <person name="Wilson R.K."/>
        </authorList>
    </citation>
    <scope>NUCLEOTIDE SEQUENCE [LARGE SCALE GENOMIC DNA]</scope>
    <source>
        <strain evidence="6">IAEA</strain>
    </source>
</reference>
<evidence type="ECO:0000313" key="6">
    <source>
        <dbReference type="Proteomes" id="UP000091820"/>
    </source>
</evidence>
<accession>A0A1A9WZB6</accession>
<dbReference type="GO" id="GO:0005524">
    <property type="term" value="F:ATP binding"/>
    <property type="evidence" value="ECO:0007669"/>
    <property type="project" value="UniProtKB-KW"/>
</dbReference>
<reference evidence="5" key="2">
    <citation type="submission" date="2020-05" db="UniProtKB">
        <authorList>
            <consortium name="EnsemblMetazoa"/>
        </authorList>
    </citation>
    <scope>IDENTIFICATION</scope>
    <source>
        <strain evidence="5">IAEA</strain>
    </source>
</reference>
<keyword evidence="2" id="KW-0067">ATP-binding</keyword>
<dbReference type="Proteomes" id="UP000091820">
    <property type="component" value="Unassembled WGS sequence"/>
</dbReference>
<sequence>MPLIVMCGLPASGKSRRSRELQQYFESKGKLVYVLSENKAIPKAGFCKNDYFIDSQKEKLVRSDLKSEVLRLLDKTCVVILDAGNYIKGYRYELFCATKAARSTLCCVFCGISKEQAWEFNIQRNDQETEQVAKLADASLKDNTNIPYTKDTFEGLCMRFEEPHSNCRWDNPLFVCFPQDKLDFDSIFAALFESKPLPPNQSTQNPPLSSTNYLFELDHLTQEIIRDILSARKVGILGPITVKQSQTQVDIVANVNAIQLNRLRRQFLNYSKLHQTTTGSLEKAPQLFVQFLNTNCKEL</sequence>
<organism evidence="5 6">
    <name type="scientific">Glossina brevipalpis</name>
    <dbReference type="NCBI Taxonomy" id="37001"/>
    <lineage>
        <taxon>Eukaryota</taxon>
        <taxon>Metazoa</taxon>
        <taxon>Ecdysozoa</taxon>
        <taxon>Arthropoda</taxon>
        <taxon>Hexapoda</taxon>
        <taxon>Insecta</taxon>
        <taxon>Pterygota</taxon>
        <taxon>Neoptera</taxon>
        <taxon>Endopterygota</taxon>
        <taxon>Diptera</taxon>
        <taxon>Brachycera</taxon>
        <taxon>Muscomorpha</taxon>
        <taxon>Hippoboscoidea</taxon>
        <taxon>Glossinidae</taxon>
        <taxon>Glossina</taxon>
    </lineage>
</organism>